<keyword evidence="3" id="KW-1185">Reference proteome</keyword>
<accession>A0ABV3TX97</accession>
<feature type="domain" description="Anti sigma-E protein RseA N-terminal" evidence="1">
    <location>
        <begin position="6"/>
        <end position="76"/>
    </location>
</feature>
<dbReference type="Pfam" id="PF03872">
    <property type="entry name" value="RseA_N"/>
    <property type="match status" value="1"/>
</dbReference>
<dbReference type="PANTHER" id="PTHR38104">
    <property type="match status" value="1"/>
</dbReference>
<reference evidence="2 3" key="1">
    <citation type="journal article" date="2011" name="Int. J. Syst. Evol. Microbiol.">
        <title>Zhongshania antarctica gen. nov., sp. nov. and Zhongshania guokunii sp. nov., gammaproteobacteria respectively isolated from coastal attached (fast) ice and surface seawater of the Antarctic.</title>
        <authorList>
            <person name="Li H.J."/>
            <person name="Zhang X.Y."/>
            <person name="Chen C.X."/>
            <person name="Zhang Y.J."/>
            <person name="Gao Z.M."/>
            <person name="Yu Y."/>
            <person name="Chen X.L."/>
            <person name="Chen B."/>
            <person name="Zhang Y.Z."/>
        </authorList>
    </citation>
    <scope>NUCLEOTIDE SEQUENCE [LARGE SCALE GENOMIC DNA]</scope>
    <source>
        <strain evidence="2 3">R06B22</strain>
    </source>
</reference>
<dbReference type="InterPro" id="IPR052383">
    <property type="entry name" value="Anti-sigma-E_RseA-like"/>
</dbReference>
<gene>
    <name evidence="2" type="ORF">AB4875_12075</name>
</gene>
<dbReference type="Proteomes" id="UP001557484">
    <property type="component" value="Unassembled WGS sequence"/>
</dbReference>
<comment type="caution">
    <text evidence="2">The sequence shown here is derived from an EMBL/GenBank/DDBJ whole genome shotgun (WGS) entry which is preliminary data.</text>
</comment>
<name>A0ABV3TX97_9GAMM</name>
<dbReference type="SUPFAM" id="SSF89069">
    <property type="entry name" value="N-terminal, cytoplasmic domain of anti-sigmaE factor RseA"/>
    <property type="match status" value="1"/>
</dbReference>
<proteinExistence type="predicted"/>
<dbReference type="InterPro" id="IPR005572">
    <property type="entry name" value="Anti-sigma_E_RseA_N"/>
</dbReference>
<sequence length="193" mass="20421">MSDTVRESLSALMDGEASELELRRILNADQQAIRSEWADLHRSQQLLKNESSPFLGWDISSRVMAEIAGDEQMSGSENGWKQAVSGLAIAASVAAVVVIGSLGSNMFGGSSQMVADNNGVSGRVYPAQASSAAVGGVAVSAQAQASPAGPLLNNDLESRKRFEAYLRKHTDRAAFNNGQGMVSYARVVSQESE</sequence>
<dbReference type="Gene3D" id="1.10.10.880">
    <property type="entry name" value="Anti sigma-E protein RseA, N-terminal domain"/>
    <property type="match status" value="1"/>
</dbReference>
<organism evidence="2 3">
    <name type="scientific">Zhongshania arctica</name>
    <dbReference type="NCBI Taxonomy" id="3238302"/>
    <lineage>
        <taxon>Bacteria</taxon>
        <taxon>Pseudomonadati</taxon>
        <taxon>Pseudomonadota</taxon>
        <taxon>Gammaproteobacteria</taxon>
        <taxon>Cellvibrionales</taxon>
        <taxon>Spongiibacteraceae</taxon>
        <taxon>Zhongshania</taxon>
    </lineage>
</organism>
<dbReference type="CDD" id="cd16328">
    <property type="entry name" value="RseA_N"/>
    <property type="match status" value="1"/>
</dbReference>
<dbReference type="EMBL" id="JBFRYB010000001">
    <property type="protein sequence ID" value="MEX1666225.1"/>
    <property type="molecule type" value="Genomic_DNA"/>
</dbReference>
<evidence type="ECO:0000313" key="3">
    <source>
        <dbReference type="Proteomes" id="UP001557484"/>
    </source>
</evidence>
<dbReference type="PANTHER" id="PTHR38104:SF1">
    <property type="entry name" value="ANTI-SIGMA-E FACTOR RSEA"/>
    <property type="match status" value="1"/>
</dbReference>
<dbReference type="InterPro" id="IPR036147">
    <property type="entry name" value="Anti-sigma_E_RseA_N_sf"/>
</dbReference>
<evidence type="ECO:0000313" key="2">
    <source>
        <dbReference type="EMBL" id="MEX1666225.1"/>
    </source>
</evidence>
<evidence type="ECO:0000259" key="1">
    <source>
        <dbReference type="Pfam" id="PF03872"/>
    </source>
</evidence>
<dbReference type="RefSeq" id="WP_368376308.1">
    <property type="nucleotide sequence ID" value="NZ_JBFRYB010000001.1"/>
</dbReference>
<protein>
    <submittedName>
        <fullName evidence="2">Sigma-E factor negative regulatory protein</fullName>
    </submittedName>
</protein>